<organism evidence="3 4">
    <name type="scientific">Pseudooceanicola pacificus</name>
    <dbReference type="NCBI Taxonomy" id="2676438"/>
    <lineage>
        <taxon>Bacteria</taxon>
        <taxon>Pseudomonadati</taxon>
        <taxon>Pseudomonadota</taxon>
        <taxon>Alphaproteobacteria</taxon>
        <taxon>Rhodobacterales</taxon>
        <taxon>Paracoccaceae</taxon>
        <taxon>Pseudooceanicola</taxon>
    </lineage>
</organism>
<comment type="caution">
    <text evidence="3">The sequence shown here is derived from an EMBL/GenBank/DDBJ whole genome shotgun (WGS) entry which is preliminary data.</text>
</comment>
<dbReference type="PANTHER" id="PTHR37828">
    <property type="entry name" value="GSR2449 PROTEIN"/>
    <property type="match status" value="1"/>
</dbReference>
<dbReference type="Pfam" id="PF03795">
    <property type="entry name" value="YCII"/>
    <property type="match status" value="1"/>
</dbReference>
<dbReference type="Gene3D" id="3.30.70.1060">
    <property type="entry name" value="Dimeric alpha+beta barrel"/>
    <property type="match status" value="1"/>
</dbReference>
<name>A0A844W561_9RHOB</name>
<evidence type="ECO:0000313" key="4">
    <source>
        <dbReference type="Proteomes" id="UP000443843"/>
    </source>
</evidence>
<feature type="domain" description="YCII-related" evidence="2">
    <location>
        <begin position="13"/>
        <end position="88"/>
    </location>
</feature>
<evidence type="ECO:0000313" key="3">
    <source>
        <dbReference type="EMBL" id="MWB77951.1"/>
    </source>
</evidence>
<dbReference type="Proteomes" id="UP000443843">
    <property type="component" value="Unassembled WGS sequence"/>
</dbReference>
<accession>A0A844W561</accession>
<proteinExistence type="inferred from homology"/>
<gene>
    <name evidence="3" type="ORF">GLS40_07950</name>
</gene>
<dbReference type="InterPro" id="IPR005545">
    <property type="entry name" value="YCII"/>
</dbReference>
<dbReference type="PANTHER" id="PTHR37828:SF1">
    <property type="entry name" value="YCII-RELATED DOMAIN-CONTAINING PROTEIN"/>
    <property type="match status" value="1"/>
</dbReference>
<evidence type="ECO:0000259" key="2">
    <source>
        <dbReference type="Pfam" id="PF03795"/>
    </source>
</evidence>
<reference evidence="3 4" key="1">
    <citation type="submission" date="2019-11" db="EMBL/GenBank/DDBJ databases">
        <title>Pseudooceanicola pacifica sp. nov., isolated from deep-sea sediment of the Pacific Ocean.</title>
        <authorList>
            <person name="Lyu L."/>
        </authorList>
    </citation>
    <scope>NUCLEOTIDE SEQUENCE [LARGE SCALE GENOMIC DNA]</scope>
    <source>
        <strain evidence="3 4">216_PA32_1</strain>
    </source>
</reference>
<comment type="similarity">
    <text evidence="1">Belongs to the YciI family.</text>
</comment>
<dbReference type="SUPFAM" id="SSF54909">
    <property type="entry name" value="Dimeric alpha+beta barrel"/>
    <property type="match status" value="1"/>
</dbReference>
<dbReference type="EMBL" id="WNXQ01000003">
    <property type="protein sequence ID" value="MWB77951.1"/>
    <property type="molecule type" value="Genomic_DNA"/>
</dbReference>
<keyword evidence="4" id="KW-1185">Reference proteome</keyword>
<dbReference type="RefSeq" id="WP_160382203.1">
    <property type="nucleotide sequence ID" value="NZ_WNXQ01000003.1"/>
</dbReference>
<dbReference type="AlphaFoldDB" id="A0A844W561"/>
<protein>
    <recommendedName>
        <fullName evidence="2">YCII-related domain-containing protein</fullName>
    </recommendedName>
</protein>
<dbReference type="InterPro" id="IPR011008">
    <property type="entry name" value="Dimeric_a/b-barrel"/>
</dbReference>
<evidence type="ECO:0000256" key="1">
    <source>
        <dbReference type="ARBA" id="ARBA00007689"/>
    </source>
</evidence>
<sequence length="106" mass="11175">MNGTETKLFILDLTYDRPLSEIDKAIPAHLDYLNRGYADGAFLASGRKNPRTGGVILASGDSIEAVRERAMSDPFVTLGLATVSITEFHPSLGAPGILTALAGPTS</sequence>